<dbReference type="RefSeq" id="WP_060851446.1">
    <property type="nucleotide sequence ID" value="NZ_AP014708.1"/>
</dbReference>
<proteinExistence type="predicted"/>
<dbReference type="InterPro" id="IPR008861">
    <property type="entry name" value="GpX-like"/>
</dbReference>
<accession>A0A0C6FQ34</accession>
<reference evidence="1 2" key="1">
    <citation type="journal article" date="2015" name="Genome Announc.">
        <title>Complete Genome Sequence of Methylobacterium aquaticum Strain 22A, Isolated from Racomitrium japonicum Moss.</title>
        <authorList>
            <person name="Tani A."/>
            <person name="Ogura Y."/>
            <person name="Hayashi T."/>
            <person name="Kimbara K."/>
        </authorList>
    </citation>
    <scope>NUCLEOTIDE SEQUENCE [LARGE SCALE GENOMIC DNA]</scope>
    <source>
        <strain evidence="1 2">MA-22A</strain>
        <plasmid evidence="2">Plasmid pMaq22A_4p DNA</plasmid>
    </source>
</reference>
<evidence type="ECO:0000313" key="1">
    <source>
        <dbReference type="EMBL" id="BAQ50408.1"/>
    </source>
</evidence>
<sequence>MPQTITVTGKGVTLALLLWRAYGRAGATSAMRAAALRLNPGLAGQGPEIPLLTRVRLPDLPAPTSARPVVSLFD</sequence>
<dbReference type="EMBL" id="AP014708">
    <property type="protein sequence ID" value="BAQ50408.1"/>
    <property type="molecule type" value="Genomic_DNA"/>
</dbReference>
<dbReference type="AlphaFoldDB" id="A0A0C6FQ34"/>
<dbReference type="Proteomes" id="UP000061432">
    <property type="component" value="Plasmid pMaq22A_4p"/>
</dbReference>
<dbReference type="OrthoDB" id="8241931at2"/>
<dbReference type="KEGG" id="maqu:Maq22A_4p60295"/>
<reference evidence="2" key="2">
    <citation type="submission" date="2015-01" db="EMBL/GenBank/DDBJ databases">
        <title>Complete genome sequence of Methylobacterium aquaticum strain 22A.</title>
        <authorList>
            <person name="Tani A."/>
            <person name="Ogura Y."/>
            <person name="Hayashi T."/>
        </authorList>
    </citation>
    <scope>NUCLEOTIDE SEQUENCE [LARGE SCALE GENOMIC DNA]</scope>
    <source>
        <strain evidence="2">MA-22A</strain>
        <plasmid evidence="2">Plasmid pMaq22A_4p DNA</plasmid>
    </source>
</reference>
<protein>
    <submittedName>
        <fullName evidence="1">Tail X family protein</fullName>
    </submittedName>
</protein>
<gene>
    <name evidence="1" type="ORF">Maq22A_4p60295</name>
</gene>
<dbReference type="Pfam" id="PF05489">
    <property type="entry name" value="Phage_tail_X"/>
    <property type="match status" value="1"/>
</dbReference>
<organism evidence="1 2">
    <name type="scientific">Methylobacterium aquaticum</name>
    <dbReference type="NCBI Taxonomy" id="270351"/>
    <lineage>
        <taxon>Bacteria</taxon>
        <taxon>Pseudomonadati</taxon>
        <taxon>Pseudomonadota</taxon>
        <taxon>Alphaproteobacteria</taxon>
        <taxon>Hyphomicrobiales</taxon>
        <taxon>Methylobacteriaceae</taxon>
        <taxon>Methylobacterium</taxon>
    </lineage>
</organism>
<geneLocation type="plasmid" evidence="2">
    <name>pMaq22A_4p DNA</name>
</geneLocation>
<name>A0A0C6FQ34_9HYPH</name>
<dbReference type="PATRIC" id="fig|270351.10.peg.7600"/>
<evidence type="ECO:0000313" key="2">
    <source>
        <dbReference type="Proteomes" id="UP000061432"/>
    </source>
</evidence>
<keyword evidence="1" id="KW-0614">Plasmid</keyword>